<dbReference type="Proteomes" id="UP000242188">
    <property type="component" value="Unassembled WGS sequence"/>
</dbReference>
<sequence length="882" mass="98801">MSRIVLERQQVMAHKHIAIETWLEALGMRDHYRIFCKYKGVEDLLNFTEAEIKDLGIHNPALRAKVVSSLRILKEKHQRGYKVVPGLHRSLSATAQLQTVPTSQQAPSYPDYQVVNVSAERLERDLTAELRSDPSELQHWPWYHGNISRQHAEKIVTRDGDFIVRDCISQPGDFVLTTGCRGVPIHFVINSQITERPNSRTPEISYFFEDEKFASVQDLIDFYMSHRKGVTKVSGAVIKNPIGRTMPLSYYDSKYGNKASLIGAADYAYTPTQSPHNSPYNSPKVSPRGSPKSRHKRPLRTGSQPLLDIVDTVEQENTVMSNIDRCDSLPSIPNKLGSTSLTMKNSVSASSLPPYHARCGSEPVLMDPGLFIVSNRQGQYLQVSPPMQKLTPAISDSNLTKPAPPKPSRIPSIKYKKRPVIQVRNPNMYEDDGRDYSDYSQVKEGPSWLEHNNLSNQTRGFPVDQNANLAGDSHMSDYDNNYNSKKIPYNMNQNQETVPNGNLNNTDSQRSRLTSDTKFSYLDNRDYATVPDTPTNKTPTNKTSGNNFEDISSSDMLNRSKGRTISIPTDNVGSTLNIPKYSSDILPEENKPLETSTLVTVKSLLLSTDARILALHMTKIDLESLKVITDCDLGVGVESGLELITLPQGKQLRQDTIERCYCLKLFTRTTILTCQKVTDRAKMLSQWIEIALQLRVTLGNLFAFSAVMEGLASTQIQRLRDTWMVLRQNHTSSAFIFDTKHKAALKSLNDGSGLLPLQNVTIPDISSLVVLLERDDESLLDYLPWENADPNSGLDILLTHLDTARLITAQAGLYSVTGQALLNTFTPDTELLDVFRTEFQMKLLWGSKGASVERTLRLNKFEQLLAVLSNRAEPPGDDGTEV</sequence>
<evidence type="ECO:0000256" key="3">
    <source>
        <dbReference type="SAM" id="MobiDB-lite"/>
    </source>
</evidence>
<dbReference type="STRING" id="6573.A0A210QCS6"/>
<dbReference type="PROSITE" id="PS50001">
    <property type="entry name" value="SH2"/>
    <property type="match status" value="1"/>
</dbReference>
<keyword evidence="2" id="KW-0727">SH2 domain</keyword>
<keyword evidence="8" id="KW-1185">Reference proteome</keyword>
<feature type="compositionally biased region" description="Polar residues" evidence="3">
    <location>
        <begin position="544"/>
        <end position="554"/>
    </location>
</feature>
<dbReference type="GO" id="GO:0007264">
    <property type="term" value="P:small GTPase-mediated signal transduction"/>
    <property type="evidence" value="ECO:0007669"/>
    <property type="project" value="InterPro"/>
</dbReference>
<dbReference type="InterPro" id="IPR023578">
    <property type="entry name" value="Ras_GEF_dom_sf"/>
</dbReference>
<comment type="caution">
    <text evidence="7">The sequence shown here is derived from an EMBL/GenBank/DDBJ whole genome shotgun (WGS) entry which is preliminary data.</text>
</comment>
<dbReference type="SUPFAM" id="SSF47769">
    <property type="entry name" value="SAM/Pointed domain"/>
    <property type="match status" value="1"/>
</dbReference>
<dbReference type="InterPro" id="IPR001895">
    <property type="entry name" value="RASGEF_cat_dom"/>
</dbReference>
<dbReference type="PANTHER" id="PTHR14247:SF8">
    <property type="entry name" value="RAS-GEF DOMAIN-CONTAINING PROTEIN"/>
    <property type="match status" value="1"/>
</dbReference>
<feature type="compositionally biased region" description="Polar residues" evidence="3">
    <location>
        <begin position="450"/>
        <end position="459"/>
    </location>
</feature>
<dbReference type="FunFam" id="3.30.505.10:FF:000013">
    <property type="entry name" value="SH2 domain-containing protein 3C isoform X1"/>
    <property type="match status" value="1"/>
</dbReference>
<evidence type="ECO:0000313" key="8">
    <source>
        <dbReference type="Proteomes" id="UP000242188"/>
    </source>
</evidence>
<organism evidence="7 8">
    <name type="scientific">Mizuhopecten yessoensis</name>
    <name type="common">Japanese scallop</name>
    <name type="synonym">Patinopecten yessoensis</name>
    <dbReference type="NCBI Taxonomy" id="6573"/>
    <lineage>
        <taxon>Eukaryota</taxon>
        <taxon>Metazoa</taxon>
        <taxon>Spiralia</taxon>
        <taxon>Lophotrochozoa</taxon>
        <taxon>Mollusca</taxon>
        <taxon>Bivalvia</taxon>
        <taxon>Autobranchia</taxon>
        <taxon>Pteriomorphia</taxon>
        <taxon>Pectinida</taxon>
        <taxon>Pectinoidea</taxon>
        <taxon>Pectinidae</taxon>
        <taxon>Mizuhopecten</taxon>
    </lineage>
</organism>
<feature type="region of interest" description="Disordered" evidence="3">
    <location>
        <begin position="449"/>
        <end position="554"/>
    </location>
</feature>
<dbReference type="PROSITE" id="PS50009">
    <property type="entry name" value="RASGEF_CAT"/>
    <property type="match status" value="1"/>
</dbReference>
<dbReference type="AlphaFoldDB" id="A0A210QCS6"/>
<evidence type="ECO:0000259" key="5">
    <source>
        <dbReference type="PROSITE" id="PS50009"/>
    </source>
</evidence>
<dbReference type="PANTHER" id="PTHR14247">
    <property type="entry name" value="BREAST CANCER ANTI-ESTROGEN RESISTANCE PROTEIN 3 HOMOLOG-LIKE PROTEIN"/>
    <property type="match status" value="1"/>
</dbReference>
<feature type="region of interest" description="Disordered" evidence="3">
    <location>
        <begin position="272"/>
        <end position="303"/>
    </location>
</feature>
<dbReference type="PRINTS" id="PR00401">
    <property type="entry name" value="SH2DOMAIN"/>
</dbReference>
<dbReference type="InterPro" id="IPR036964">
    <property type="entry name" value="RASGEF_cat_dom_sf"/>
</dbReference>
<protein>
    <submittedName>
        <fullName evidence="7">Breast cancer anti-estrogen resistance protein 3-like</fullName>
    </submittedName>
</protein>
<dbReference type="OrthoDB" id="2412973at2759"/>
<evidence type="ECO:0000256" key="1">
    <source>
        <dbReference type="PROSITE-ProRule" id="PRU00168"/>
    </source>
</evidence>
<dbReference type="InterPro" id="IPR036860">
    <property type="entry name" value="SH2_dom_sf"/>
</dbReference>
<evidence type="ECO:0000259" key="4">
    <source>
        <dbReference type="PROSITE" id="PS50001"/>
    </source>
</evidence>
<dbReference type="InterPro" id="IPR000980">
    <property type="entry name" value="SH2"/>
</dbReference>
<dbReference type="Gene3D" id="1.10.150.50">
    <property type="entry name" value="Transcription Factor, Ets-1"/>
    <property type="match status" value="1"/>
</dbReference>
<feature type="compositionally biased region" description="Polar residues" evidence="3">
    <location>
        <begin position="478"/>
        <end position="508"/>
    </location>
</feature>
<dbReference type="InterPro" id="IPR051853">
    <property type="entry name" value="SH2-Ras-GEF_adapter"/>
</dbReference>
<dbReference type="Pfam" id="PF00017">
    <property type="entry name" value="SH2"/>
    <property type="match status" value="1"/>
</dbReference>
<feature type="domain" description="Ras-GEF" evidence="5">
    <location>
        <begin position="609"/>
        <end position="875"/>
    </location>
</feature>
<evidence type="ECO:0000313" key="7">
    <source>
        <dbReference type="EMBL" id="OWF46521.1"/>
    </source>
</evidence>
<gene>
    <name evidence="7" type="ORF">KP79_PYT01414</name>
</gene>
<dbReference type="Gene3D" id="3.30.505.10">
    <property type="entry name" value="SH2 domain"/>
    <property type="match status" value="1"/>
</dbReference>
<feature type="compositionally biased region" description="Polar residues" evidence="3">
    <location>
        <begin position="272"/>
        <end position="284"/>
    </location>
</feature>
<dbReference type="GO" id="GO:0005085">
    <property type="term" value="F:guanyl-nucleotide exchange factor activity"/>
    <property type="evidence" value="ECO:0007669"/>
    <property type="project" value="UniProtKB-KW"/>
</dbReference>
<dbReference type="SUPFAM" id="SSF48366">
    <property type="entry name" value="Ras GEF"/>
    <property type="match status" value="1"/>
</dbReference>
<name>A0A210QCS6_MIZYE</name>
<proteinExistence type="predicted"/>
<dbReference type="Pfam" id="PF00617">
    <property type="entry name" value="RasGEF"/>
    <property type="match status" value="1"/>
</dbReference>
<dbReference type="InterPro" id="IPR013761">
    <property type="entry name" value="SAM/pointed_sf"/>
</dbReference>
<dbReference type="FunFam" id="1.10.840.10:FF:000015">
    <property type="entry name" value="Uncharacterized protein, isoform A"/>
    <property type="match status" value="1"/>
</dbReference>
<reference evidence="7 8" key="1">
    <citation type="journal article" date="2017" name="Nat. Ecol. Evol.">
        <title>Scallop genome provides insights into evolution of bilaterian karyotype and development.</title>
        <authorList>
            <person name="Wang S."/>
            <person name="Zhang J."/>
            <person name="Jiao W."/>
            <person name="Li J."/>
            <person name="Xun X."/>
            <person name="Sun Y."/>
            <person name="Guo X."/>
            <person name="Huan P."/>
            <person name="Dong B."/>
            <person name="Zhang L."/>
            <person name="Hu X."/>
            <person name="Sun X."/>
            <person name="Wang J."/>
            <person name="Zhao C."/>
            <person name="Wang Y."/>
            <person name="Wang D."/>
            <person name="Huang X."/>
            <person name="Wang R."/>
            <person name="Lv J."/>
            <person name="Li Y."/>
            <person name="Zhang Z."/>
            <person name="Liu B."/>
            <person name="Lu W."/>
            <person name="Hui Y."/>
            <person name="Liang J."/>
            <person name="Zhou Z."/>
            <person name="Hou R."/>
            <person name="Li X."/>
            <person name="Liu Y."/>
            <person name="Li H."/>
            <person name="Ning X."/>
            <person name="Lin Y."/>
            <person name="Zhao L."/>
            <person name="Xing Q."/>
            <person name="Dou J."/>
            <person name="Li Y."/>
            <person name="Mao J."/>
            <person name="Guo H."/>
            <person name="Dou H."/>
            <person name="Li T."/>
            <person name="Mu C."/>
            <person name="Jiang W."/>
            <person name="Fu Q."/>
            <person name="Fu X."/>
            <person name="Miao Y."/>
            <person name="Liu J."/>
            <person name="Yu Q."/>
            <person name="Li R."/>
            <person name="Liao H."/>
            <person name="Li X."/>
            <person name="Kong Y."/>
            <person name="Jiang Z."/>
            <person name="Chourrout D."/>
            <person name="Li R."/>
            <person name="Bao Z."/>
        </authorList>
    </citation>
    <scope>NUCLEOTIDE SEQUENCE [LARGE SCALE GENOMIC DNA]</scope>
    <source>
        <strain evidence="7 8">PY_sf001</strain>
    </source>
</reference>
<dbReference type="PROSITE" id="PS50105">
    <property type="entry name" value="SAM_DOMAIN"/>
    <property type="match status" value="1"/>
</dbReference>
<evidence type="ECO:0000259" key="6">
    <source>
        <dbReference type="PROSITE" id="PS50105"/>
    </source>
</evidence>
<accession>A0A210QCS6</accession>
<keyword evidence="1" id="KW-0344">Guanine-nucleotide releasing factor</keyword>
<dbReference type="SUPFAM" id="SSF55550">
    <property type="entry name" value="SH2 domain"/>
    <property type="match status" value="1"/>
</dbReference>
<dbReference type="SMART" id="SM00252">
    <property type="entry name" value="SH2"/>
    <property type="match status" value="1"/>
</dbReference>
<dbReference type="Gene3D" id="1.10.840.10">
    <property type="entry name" value="Ras guanine-nucleotide exchange factors catalytic domain"/>
    <property type="match status" value="1"/>
</dbReference>
<dbReference type="InterPro" id="IPR001660">
    <property type="entry name" value="SAM"/>
</dbReference>
<dbReference type="Pfam" id="PF07647">
    <property type="entry name" value="SAM_2"/>
    <property type="match status" value="1"/>
</dbReference>
<evidence type="ECO:0000256" key="2">
    <source>
        <dbReference type="PROSITE-ProRule" id="PRU00191"/>
    </source>
</evidence>
<feature type="compositionally biased region" description="Low complexity" evidence="3">
    <location>
        <begin position="533"/>
        <end position="543"/>
    </location>
</feature>
<feature type="domain" description="SH2" evidence="4">
    <location>
        <begin position="142"/>
        <end position="242"/>
    </location>
</feature>
<feature type="domain" description="SAM" evidence="6">
    <location>
        <begin position="19"/>
        <end position="76"/>
    </location>
</feature>
<dbReference type="EMBL" id="NEDP02004169">
    <property type="protein sequence ID" value="OWF46521.1"/>
    <property type="molecule type" value="Genomic_DNA"/>
</dbReference>
<dbReference type="SMART" id="SM00147">
    <property type="entry name" value="RasGEF"/>
    <property type="match status" value="1"/>
</dbReference>